<accession>K9YJC9</accession>
<dbReference type="AlphaFoldDB" id="K9YJC9"/>
<feature type="active site" description="Proton acceptor" evidence="16">
    <location>
        <position position="98"/>
    </location>
</feature>
<evidence type="ECO:0000256" key="2">
    <source>
        <dbReference type="ARBA" id="ARBA00001958"/>
    </source>
</evidence>
<keyword evidence="10 16" id="KW-0418">Kinase</keyword>
<comment type="similarity">
    <text evidence="14 16">Belongs to the type III pantothenate kinase family.</text>
</comment>
<evidence type="ECO:0000256" key="6">
    <source>
        <dbReference type="ARBA" id="ARBA00012102"/>
    </source>
</evidence>
<feature type="binding site" evidence="16">
    <location>
        <position position="121"/>
    </location>
    <ligand>
        <name>ATP</name>
        <dbReference type="ChEBI" id="CHEBI:30616"/>
    </ligand>
</feature>
<evidence type="ECO:0000256" key="5">
    <source>
        <dbReference type="ARBA" id="ARBA00011738"/>
    </source>
</evidence>
<dbReference type="PANTHER" id="PTHR34265:SF1">
    <property type="entry name" value="TYPE III PANTOTHENATE KINASE"/>
    <property type="match status" value="1"/>
</dbReference>
<comment type="pathway">
    <text evidence="4 16">Cofactor biosynthesis; coenzyme A biosynthesis; CoA from (R)-pantothenate: step 1/5.</text>
</comment>
<comment type="catalytic activity">
    <reaction evidence="1 16">
        <text>(R)-pantothenate + ATP = (R)-4'-phosphopantothenate + ADP + H(+)</text>
        <dbReference type="Rhea" id="RHEA:16373"/>
        <dbReference type="ChEBI" id="CHEBI:10986"/>
        <dbReference type="ChEBI" id="CHEBI:15378"/>
        <dbReference type="ChEBI" id="CHEBI:29032"/>
        <dbReference type="ChEBI" id="CHEBI:30616"/>
        <dbReference type="ChEBI" id="CHEBI:456216"/>
        <dbReference type="EC" id="2.7.1.33"/>
    </reaction>
</comment>
<keyword evidence="18" id="KW-1185">Reference proteome</keyword>
<dbReference type="KEGG" id="csn:Cyast_1092"/>
<dbReference type="GO" id="GO:0004594">
    <property type="term" value="F:pantothenate kinase activity"/>
    <property type="evidence" value="ECO:0007669"/>
    <property type="project" value="UniProtKB-UniRule"/>
</dbReference>
<dbReference type="Proteomes" id="UP000010483">
    <property type="component" value="Chromosome"/>
</dbReference>
<sequence length="252" mass="28372">MSQENWLGLMIGNSRLHWAYFADNQLQKTWNTLKGDSLRELEDIIPPDIKNYLTPEIPLYVASVVPSATRLYLQLPQTTIIDVQAIPLQGIYKTMGCDRTLALWGGGCRYKFPCLVIDSGTALTFTGANENRELVGGAILPGVKLQMETLFFNTAALPEVEVLEKFVPRWAKDTPNAIQSGVIYTILGGIKGFIDDWLDKYPSSSIILTGGDTFLLKQYFQKIYPLLAEQIIFDSDLIFYGMKEYKNIIKKS</sequence>
<comment type="cofactor">
    <cofactor evidence="2">
        <name>K(+)</name>
        <dbReference type="ChEBI" id="CHEBI:29103"/>
    </cofactor>
</comment>
<dbReference type="PANTHER" id="PTHR34265">
    <property type="entry name" value="TYPE III PANTOTHENATE KINASE"/>
    <property type="match status" value="1"/>
</dbReference>
<dbReference type="STRING" id="292563.Cyast_1092"/>
<evidence type="ECO:0000256" key="3">
    <source>
        <dbReference type="ARBA" id="ARBA00004496"/>
    </source>
</evidence>
<dbReference type="UniPathway" id="UPA00241">
    <property type="reaction ID" value="UER00352"/>
</dbReference>
<evidence type="ECO:0000256" key="15">
    <source>
        <dbReference type="ARBA" id="ARBA00040883"/>
    </source>
</evidence>
<dbReference type="HOGENOM" id="CLU_066627_2_1_3"/>
<evidence type="ECO:0000313" key="17">
    <source>
        <dbReference type="EMBL" id="AFZ47061.1"/>
    </source>
</evidence>
<dbReference type="eggNOG" id="COG1521">
    <property type="taxonomic scope" value="Bacteria"/>
</dbReference>
<feature type="binding site" evidence="16">
    <location>
        <position position="174"/>
    </location>
    <ligand>
        <name>substrate</name>
    </ligand>
</feature>
<keyword evidence="8 16" id="KW-0808">Transferase</keyword>
<evidence type="ECO:0000256" key="12">
    <source>
        <dbReference type="ARBA" id="ARBA00022958"/>
    </source>
</evidence>
<evidence type="ECO:0000256" key="11">
    <source>
        <dbReference type="ARBA" id="ARBA00022840"/>
    </source>
</evidence>
<dbReference type="NCBIfam" id="NF009871">
    <property type="entry name" value="PRK13331.1"/>
    <property type="match status" value="1"/>
</dbReference>
<dbReference type="GO" id="GO:0015937">
    <property type="term" value="P:coenzyme A biosynthetic process"/>
    <property type="evidence" value="ECO:0007669"/>
    <property type="project" value="UniProtKB-UniRule"/>
</dbReference>
<evidence type="ECO:0000256" key="14">
    <source>
        <dbReference type="ARBA" id="ARBA00038036"/>
    </source>
</evidence>
<keyword evidence="7 16" id="KW-0963">Cytoplasm</keyword>
<dbReference type="CDD" id="cd24015">
    <property type="entry name" value="ASKHA_NBD_PanK-III"/>
    <property type="match status" value="1"/>
</dbReference>
<dbReference type="InterPro" id="IPR043129">
    <property type="entry name" value="ATPase_NBD"/>
</dbReference>
<proteinExistence type="inferred from homology"/>
<comment type="subunit">
    <text evidence="5 16">Homodimer.</text>
</comment>
<keyword evidence="9 16" id="KW-0547">Nucleotide-binding</keyword>
<dbReference type="Gene3D" id="3.30.420.40">
    <property type="match status" value="1"/>
</dbReference>
<evidence type="ECO:0000256" key="4">
    <source>
        <dbReference type="ARBA" id="ARBA00005225"/>
    </source>
</evidence>
<dbReference type="SUPFAM" id="SSF53067">
    <property type="entry name" value="Actin-like ATPase domain"/>
    <property type="match status" value="1"/>
</dbReference>
<reference evidence="18" key="1">
    <citation type="journal article" date="2013" name="Proc. Natl. Acad. Sci. U.S.A.">
        <title>Improving the coverage of the cyanobacterial phylum using diversity-driven genome sequencing.</title>
        <authorList>
            <person name="Shih P.M."/>
            <person name="Wu D."/>
            <person name="Latifi A."/>
            <person name="Axen S.D."/>
            <person name="Fewer D.P."/>
            <person name="Talla E."/>
            <person name="Calteau A."/>
            <person name="Cai F."/>
            <person name="Tandeau de Marsac N."/>
            <person name="Rippka R."/>
            <person name="Herdman M."/>
            <person name="Sivonen K."/>
            <person name="Coursin T."/>
            <person name="Laurent T."/>
            <person name="Goodwin L."/>
            <person name="Nolan M."/>
            <person name="Davenport K.W."/>
            <person name="Han C.S."/>
            <person name="Rubin E.M."/>
            <person name="Eisen J.A."/>
            <person name="Woyke T."/>
            <person name="Gugger M."/>
            <person name="Kerfeld C.A."/>
        </authorList>
    </citation>
    <scope>NUCLEOTIDE SEQUENCE [LARGE SCALE GENOMIC DNA]</scope>
    <source>
        <strain evidence="18">ATCC 29140 / PCC 7202</strain>
    </source>
</reference>
<evidence type="ECO:0000313" key="18">
    <source>
        <dbReference type="Proteomes" id="UP000010483"/>
    </source>
</evidence>
<evidence type="ECO:0000256" key="8">
    <source>
        <dbReference type="ARBA" id="ARBA00022679"/>
    </source>
</evidence>
<comment type="cofactor">
    <cofactor evidence="16">
        <name>NH4(+)</name>
        <dbReference type="ChEBI" id="CHEBI:28938"/>
    </cofactor>
    <cofactor evidence="16">
        <name>K(+)</name>
        <dbReference type="ChEBI" id="CHEBI:29103"/>
    </cofactor>
    <text evidence="16">A monovalent cation. Ammonium or potassium.</text>
</comment>
<feature type="binding site" evidence="16">
    <location>
        <position position="118"/>
    </location>
    <ligand>
        <name>K(+)</name>
        <dbReference type="ChEBI" id="CHEBI:29103"/>
    </ligand>
</feature>
<organism evidence="17 18">
    <name type="scientific">Cyanobacterium stanieri (strain ATCC 29140 / PCC 7202)</name>
    <dbReference type="NCBI Taxonomy" id="292563"/>
    <lineage>
        <taxon>Bacteria</taxon>
        <taxon>Bacillati</taxon>
        <taxon>Cyanobacteriota</taxon>
        <taxon>Cyanophyceae</taxon>
        <taxon>Oscillatoriophycideae</taxon>
        <taxon>Chroococcales</taxon>
        <taxon>Geminocystaceae</taxon>
        <taxon>Cyanobacterium</taxon>
    </lineage>
</organism>
<gene>
    <name evidence="16" type="primary">coaX</name>
    <name evidence="17" type="ordered locus">Cyast_1092</name>
</gene>
<evidence type="ECO:0000256" key="9">
    <source>
        <dbReference type="ARBA" id="ARBA00022741"/>
    </source>
</evidence>
<dbReference type="GO" id="GO:0005524">
    <property type="term" value="F:ATP binding"/>
    <property type="evidence" value="ECO:0007669"/>
    <property type="project" value="UniProtKB-UniRule"/>
</dbReference>
<dbReference type="NCBIfam" id="TIGR00671">
    <property type="entry name" value="baf"/>
    <property type="match status" value="1"/>
</dbReference>
<evidence type="ECO:0000256" key="1">
    <source>
        <dbReference type="ARBA" id="ARBA00001206"/>
    </source>
</evidence>
<protein>
    <recommendedName>
        <fullName evidence="15 16">Type III pantothenate kinase</fullName>
        <ecNumber evidence="6 16">2.7.1.33</ecNumber>
    </recommendedName>
    <alternativeName>
        <fullName evidence="16">PanK-III</fullName>
    </alternativeName>
    <alternativeName>
        <fullName evidence="16">Pantothenic acid kinase</fullName>
    </alternativeName>
</protein>
<dbReference type="GO" id="GO:0046872">
    <property type="term" value="F:metal ion binding"/>
    <property type="evidence" value="ECO:0007669"/>
    <property type="project" value="UniProtKB-KW"/>
</dbReference>
<comment type="subcellular location">
    <subcellularLocation>
        <location evidence="3 16">Cytoplasm</location>
    </subcellularLocation>
</comment>
<feature type="binding site" evidence="16">
    <location>
        <position position="92"/>
    </location>
    <ligand>
        <name>substrate</name>
    </ligand>
</feature>
<dbReference type="EC" id="2.7.1.33" evidence="6 16"/>
<dbReference type="Pfam" id="PF03309">
    <property type="entry name" value="Pan_kinase"/>
    <property type="match status" value="1"/>
</dbReference>
<evidence type="ECO:0000256" key="7">
    <source>
        <dbReference type="ARBA" id="ARBA00022490"/>
    </source>
</evidence>
<feature type="binding site" evidence="16">
    <location>
        <begin position="96"/>
        <end position="99"/>
    </location>
    <ligand>
        <name>substrate</name>
    </ligand>
</feature>
<keyword evidence="13 16" id="KW-0173">Coenzyme A biosynthesis</keyword>
<evidence type="ECO:0000256" key="13">
    <source>
        <dbReference type="ARBA" id="ARBA00022993"/>
    </source>
</evidence>
<keyword evidence="11 16" id="KW-0067">ATP-binding</keyword>
<evidence type="ECO:0000256" key="16">
    <source>
        <dbReference type="HAMAP-Rule" id="MF_01274"/>
    </source>
</evidence>
<dbReference type="EMBL" id="CP003940">
    <property type="protein sequence ID" value="AFZ47061.1"/>
    <property type="molecule type" value="Genomic_DNA"/>
</dbReference>
<evidence type="ECO:0000256" key="10">
    <source>
        <dbReference type="ARBA" id="ARBA00022777"/>
    </source>
</evidence>
<dbReference type="HAMAP" id="MF_01274">
    <property type="entry name" value="Pantothen_kinase_3"/>
    <property type="match status" value="1"/>
</dbReference>
<feature type="binding site" evidence="16">
    <location>
        <begin position="10"/>
        <end position="17"/>
    </location>
    <ligand>
        <name>ATP</name>
        <dbReference type="ChEBI" id="CHEBI:30616"/>
    </ligand>
</feature>
<keyword evidence="16" id="KW-0479">Metal-binding</keyword>
<comment type="function">
    <text evidence="16">Catalyzes the phosphorylation of pantothenate (Pan), the first step in CoA biosynthesis.</text>
</comment>
<dbReference type="GO" id="GO:0005737">
    <property type="term" value="C:cytoplasm"/>
    <property type="evidence" value="ECO:0007669"/>
    <property type="project" value="UniProtKB-SubCell"/>
</dbReference>
<dbReference type="InterPro" id="IPR004619">
    <property type="entry name" value="Type_III_PanK"/>
</dbReference>
<dbReference type="PATRIC" id="fig|292563.3.peg.1143"/>
<keyword evidence="12 16" id="KW-0630">Potassium</keyword>
<name>K9YJC9_CYASC</name>